<dbReference type="EMBL" id="JASCZI010241789">
    <property type="protein sequence ID" value="MED6206940.1"/>
    <property type="molecule type" value="Genomic_DNA"/>
</dbReference>
<proteinExistence type="predicted"/>
<dbReference type="Proteomes" id="UP001341840">
    <property type="component" value="Unassembled WGS sequence"/>
</dbReference>
<evidence type="ECO:0000256" key="2">
    <source>
        <dbReference type="ARBA" id="ARBA00022679"/>
    </source>
</evidence>
<evidence type="ECO:0000313" key="5">
    <source>
        <dbReference type="EMBL" id="MED6206940.1"/>
    </source>
</evidence>
<keyword evidence="6" id="KW-1185">Reference proteome</keyword>
<dbReference type="Gene3D" id="3.40.50.150">
    <property type="entry name" value="Vaccinia Virus protein VP39"/>
    <property type="match status" value="1"/>
</dbReference>
<comment type="caution">
    <text evidence="5">The sequence shown here is derived from an EMBL/GenBank/DDBJ whole genome shotgun (WGS) entry which is preliminary data.</text>
</comment>
<dbReference type="InterPro" id="IPR029063">
    <property type="entry name" value="SAM-dependent_MTases_sf"/>
</dbReference>
<dbReference type="InterPro" id="IPR042086">
    <property type="entry name" value="MeTrfase_capping"/>
</dbReference>
<dbReference type="InterPro" id="IPR005299">
    <property type="entry name" value="MeTrfase_7"/>
</dbReference>
<gene>
    <name evidence="5" type="ORF">PIB30_031282</name>
</gene>
<protein>
    <submittedName>
        <fullName evidence="5">Uncharacterized protein</fullName>
    </submittedName>
</protein>
<keyword evidence="3" id="KW-0479">Metal-binding</keyword>
<dbReference type="SUPFAM" id="SSF53335">
    <property type="entry name" value="S-adenosyl-L-methionine-dependent methyltransferases"/>
    <property type="match status" value="1"/>
</dbReference>
<evidence type="ECO:0000256" key="1">
    <source>
        <dbReference type="ARBA" id="ARBA00022603"/>
    </source>
</evidence>
<keyword evidence="4" id="KW-0460">Magnesium</keyword>
<keyword evidence="1" id="KW-0489">Methyltransferase</keyword>
<evidence type="ECO:0000256" key="4">
    <source>
        <dbReference type="ARBA" id="ARBA00022842"/>
    </source>
</evidence>
<dbReference type="Pfam" id="PF03492">
    <property type="entry name" value="Methyltransf_7"/>
    <property type="match status" value="1"/>
</dbReference>
<accession>A0ABU6YAT8</accession>
<reference evidence="5 6" key="1">
    <citation type="journal article" date="2023" name="Plants (Basel)">
        <title>Bridging the Gap: Combining Genomics and Transcriptomics Approaches to Understand Stylosanthes scabra, an Orphan Legume from the Brazilian Caatinga.</title>
        <authorList>
            <person name="Ferreira-Neto J.R.C."/>
            <person name="da Silva M.D."/>
            <person name="Binneck E."/>
            <person name="de Melo N.F."/>
            <person name="da Silva R.H."/>
            <person name="de Melo A.L.T.M."/>
            <person name="Pandolfi V."/>
            <person name="Bustamante F.O."/>
            <person name="Brasileiro-Vidal A.C."/>
            <person name="Benko-Iseppon A.M."/>
        </authorList>
    </citation>
    <scope>NUCLEOTIDE SEQUENCE [LARGE SCALE GENOMIC DNA]</scope>
    <source>
        <tissue evidence="5">Leaves</tissue>
    </source>
</reference>
<dbReference type="Gene3D" id="1.10.1200.270">
    <property type="entry name" value="Methyltransferase, alpha-helical capping domain"/>
    <property type="match status" value="1"/>
</dbReference>
<evidence type="ECO:0000313" key="6">
    <source>
        <dbReference type="Proteomes" id="UP001341840"/>
    </source>
</evidence>
<dbReference type="PANTHER" id="PTHR31009">
    <property type="entry name" value="S-ADENOSYL-L-METHIONINE:CARBOXYL METHYLTRANSFERASE FAMILY PROTEIN"/>
    <property type="match status" value="1"/>
</dbReference>
<sequence length="369" mass="41394">MEKESVEAFMGMGSYSMKGGDGPHSYALNSTAQKVGIEATKSLIQQAIANKFDPNTVSASSTTHPICIADLGCSTGPNTCISMQYIAEAIELNYQSHGLPLPELQVFFNDQLSNDFNTLFNKLPSNRNYFAAAVPGSFYGRLFPRNTLHFVHSSASLNWISKVPKEITDRNSPAWNKGRIHYANAPKEVVEAYSNQFQKDMEIFLHARAQELVGNGLMALVIPAVDDAIFYPDMCPGKDVELLGTCLVDMAKEGKVNEEKVDSFNLPLFFSPVKELKKILESNEHFTIEQTETIVANKNPFNQDNVDMYVYHHRAAMEGLIQNHFGVGIIDDLYHRFAKKVKQFPDVMDMQKRNIVALFVVLKRKLLDQ</sequence>
<keyword evidence="2" id="KW-0808">Transferase</keyword>
<evidence type="ECO:0000256" key="3">
    <source>
        <dbReference type="ARBA" id="ARBA00022723"/>
    </source>
</evidence>
<name>A0ABU6YAT8_9FABA</name>
<organism evidence="5 6">
    <name type="scientific">Stylosanthes scabra</name>
    <dbReference type="NCBI Taxonomy" id="79078"/>
    <lineage>
        <taxon>Eukaryota</taxon>
        <taxon>Viridiplantae</taxon>
        <taxon>Streptophyta</taxon>
        <taxon>Embryophyta</taxon>
        <taxon>Tracheophyta</taxon>
        <taxon>Spermatophyta</taxon>
        <taxon>Magnoliopsida</taxon>
        <taxon>eudicotyledons</taxon>
        <taxon>Gunneridae</taxon>
        <taxon>Pentapetalae</taxon>
        <taxon>rosids</taxon>
        <taxon>fabids</taxon>
        <taxon>Fabales</taxon>
        <taxon>Fabaceae</taxon>
        <taxon>Papilionoideae</taxon>
        <taxon>50 kb inversion clade</taxon>
        <taxon>dalbergioids sensu lato</taxon>
        <taxon>Dalbergieae</taxon>
        <taxon>Pterocarpus clade</taxon>
        <taxon>Stylosanthes</taxon>
    </lineage>
</organism>